<evidence type="ECO:0000256" key="1">
    <source>
        <dbReference type="SAM" id="MobiDB-lite"/>
    </source>
</evidence>
<dbReference type="eggNOG" id="ENOG502S8Q4">
    <property type="taxonomic scope" value="Eukaryota"/>
</dbReference>
<keyword evidence="2" id="KW-0812">Transmembrane</keyword>
<evidence type="ECO:0000256" key="2">
    <source>
        <dbReference type="SAM" id="Phobius"/>
    </source>
</evidence>
<reference key="1">
    <citation type="journal article" date="2014" name="PLoS Genet.">
        <title>Signature Gene Expression Reveals Novel Clues to the Molecular Mechanisms of Dimorphic Transition in Penicillium marneffei.</title>
        <authorList>
            <person name="Yang E."/>
            <person name="Wang G."/>
            <person name="Cai J."/>
            <person name="Woo P.C."/>
            <person name="Lau S.K."/>
            <person name="Yuen K.-Y."/>
            <person name="Chow W.-N."/>
            <person name="Lin X."/>
        </authorList>
    </citation>
    <scope>NUCLEOTIDE SEQUENCE [LARGE SCALE GENOMIC DNA]</scope>
    <source>
        <strain>PM1</strain>
    </source>
</reference>
<dbReference type="AlphaFoldDB" id="A0A093VPF4"/>
<organism evidence="3">
    <name type="scientific">Talaromyces marneffei PM1</name>
    <dbReference type="NCBI Taxonomy" id="1077442"/>
    <lineage>
        <taxon>Eukaryota</taxon>
        <taxon>Fungi</taxon>
        <taxon>Dikarya</taxon>
        <taxon>Ascomycota</taxon>
        <taxon>Pezizomycotina</taxon>
        <taxon>Eurotiomycetes</taxon>
        <taxon>Eurotiomycetidae</taxon>
        <taxon>Eurotiales</taxon>
        <taxon>Trichocomaceae</taxon>
        <taxon>Talaromyces</taxon>
        <taxon>Talaromyces sect. Talaromyces</taxon>
    </lineage>
</organism>
<dbReference type="EMBL" id="JPOX01000012">
    <property type="protein sequence ID" value="KFX48486.1"/>
    <property type="molecule type" value="Genomic_DNA"/>
</dbReference>
<feature type="transmembrane region" description="Helical" evidence="2">
    <location>
        <begin position="550"/>
        <end position="583"/>
    </location>
</feature>
<gene>
    <name evidence="3" type="ORF">GQ26_0121950</name>
</gene>
<sequence length="589" mass="65079">MAQFLIAQRNWTFVMLFVLMQGSLAAYLSKRSTTITIPDGVTYHPESQDICTQTSWTDVVSFFVGNYLSHVATIIKAPGEPIYITGLNMVFVLLFPCFGAGRGLVTIYQRASFYKDPLQQALRAQALVMVVRVSGEWQPQAGDSLRSLCLWPPKKAQSNKARLDPEEYYQAGRFKMIIAPPPWLTMNYGLSKLHMIAERGYRVSGTCNLPQGYRLAYVPPNAQVEHVMPEVALSRILQTSYSLASGVISIVQIFSACSALYQSKGHQIDAYGYAAFGFTVTPYLVMSFVNLLANCFTPTFPNLYLVHTEMMDEAISRGGEFTDIVGKLESEPLLAEDLTLFTASIEPPQQEGGQVLCRIANQMFEHGSTEPIPTKHEGQDGQHSAGEDNMGLLAIPQEGTSSPLDEEVAQKQASVTIEHDHTPGEPQTDEDDDDPIPTLIIPGCYKFKTAYSNTSSTSILHRRKHYGPRGVMVSGTTWGVAALPFIPLGVMSKFRTGTSSTIAQRVWLMTWYIVGMVSVSNPYFTDHFVDVVYHRSRRLIKNHGISGKHILFLQAPWMVIVLMVLATPAIGGFVVVGQMLIAYGSCTGL</sequence>
<feature type="transmembrane region" description="Helical" evidence="2">
    <location>
        <begin position="12"/>
        <end position="29"/>
    </location>
</feature>
<accession>A0A093VPF4</accession>
<keyword evidence="2" id="KW-0472">Membrane</keyword>
<keyword evidence="3" id="KW-0689">Ribosomal protein</keyword>
<feature type="transmembrane region" description="Helical" evidence="2">
    <location>
        <begin position="82"/>
        <end position="105"/>
    </location>
</feature>
<protein>
    <submittedName>
        <fullName evidence="3">50S ribosomal protein L13</fullName>
    </submittedName>
</protein>
<dbReference type="HOGENOM" id="CLU_020135_1_0_1"/>
<feature type="transmembrane region" description="Helical" evidence="2">
    <location>
        <begin position="470"/>
        <end position="490"/>
    </location>
</feature>
<evidence type="ECO:0000313" key="3">
    <source>
        <dbReference type="EMBL" id="KFX48486.1"/>
    </source>
</evidence>
<keyword evidence="2" id="KW-1133">Transmembrane helix</keyword>
<feature type="transmembrane region" description="Helical" evidence="2">
    <location>
        <begin position="510"/>
        <end position="529"/>
    </location>
</feature>
<dbReference type="GO" id="GO:0005840">
    <property type="term" value="C:ribosome"/>
    <property type="evidence" value="ECO:0007669"/>
    <property type="project" value="UniProtKB-KW"/>
</dbReference>
<proteinExistence type="predicted"/>
<feature type="region of interest" description="Disordered" evidence="1">
    <location>
        <begin position="368"/>
        <end position="437"/>
    </location>
</feature>
<feature type="transmembrane region" description="Helical" evidence="2">
    <location>
        <begin position="241"/>
        <end position="261"/>
    </location>
</feature>
<comment type="caution">
    <text evidence="3">The sequence shown here is derived from an EMBL/GenBank/DDBJ whole genome shotgun (WGS) entry which is preliminary data.</text>
</comment>
<keyword evidence="3" id="KW-0687">Ribonucleoprotein</keyword>
<name>A0A093VPF4_TALMA</name>
<reference evidence="3" key="2">
    <citation type="journal article" date="2014" name="PLoS Genet.">
        <title>Signature gene expression reveals novel clues to the molecular mechanisms of dimorphic transition in Penicillium marneffei.</title>
        <authorList>
            <person name="Yang E."/>
            <person name="Wang G."/>
            <person name="Cai J."/>
            <person name="Woo P.C."/>
            <person name="Lau S.K."/>
            <person name="Yuen K.-Y."/>
            <person name="Chow W.-N."/>
            <person name="Lin X."/>
        </authorList>
    </citation>
    <scope>NUCLEOTIDE SEQUENCE</scope>
    <source>
        <strain evidence="3">PM1</strain>
    </source>
</reference>
<feature type="transmembrane region" description="Helical" evidence="2">
    <location>
        <begin position="273"/>
        <end position="293"/>
    </location>
</feature>